<feature type="signal peptide" evidence="1">
    <location>
        <begin position="1"/>
        <end position="20"/>
    </location>
</feature>
<evidence type="ECO:0000313" key="3">
    <source>
        <dbReference type="Proteomes" id="UP001457282"/>
    </source>
</evidence>
<accession>A0AAW1YHZ8</accession>
<evidence type="ECO:0000256" key="1">
    <source>
        <dbReference type="SAM" id="SignalP"/>
    </source>
</evidence>
<protein>
    <submittedName>
        <fullName evidence="2">Uncharacterized protein</fullName>
    </submittedName>
</protein>
<dbReference type="Proteomes" id="UP001457282">
    <property type="component" value="Unassembled WGS sequence"/>
</dbReference>
<feature type="chain" id="PRO_5043643339" evidence="1">
    <location>
        <begin position="21"/>
        <end position="107"/>
    </location>
</feature>
<name>A0AAW1YHZ8_RUBAR</name>
<proteinExistence type="predicted"/>
<comment type="caution">
    <text evidence="2">The sequence shown here is derived from an EMBL/GenBank/DDBJ whole genome shotgun (WGS) entry which is preliminary data.</text>
</comment>
<dbReference type="EMBL" id="JBEDUW010000001">
    <property type="protein sequence ID" value="KAK9947966.1"/>
    <property type="molecule type" value="Genomic_DNA"/>
</dbReference>
<reference evidence="2 3" key="1">
    <citation type="journal article" date="2023" name="G3 (Bethesda)">
        <title>A chromosome-length genome assembly and annotation of blackberry (Rubus argutus, cv. 'Hillquist').</title>
        <authorList>
            <person name="Bruna T."/>
            <person name="Aryal R."/>
            <person name="Dudchenko O."/>
            <person name="Sargent D.J."/>
            <person name="Mead D."/>
            <person name="Buti M."/>
            <person name="Cavallini A."/>
            <person name="Hytonen T."/>
            <person name="Andres J."/>
            <person name="Pham M."/>
            <person name="Weisz D."/>
            <person name="Mascagni F."/>
            <person name="Usai G."/>
            <person name="Natali L."/>
            <person name="Bassil N."/>
            <person name="Fernandez G.E."/>
            <person name="Lomsadze A."/>
            <person name="Armour M."/>
            <person name="Olukolu B."/>
            <person name="Poorten T."/>
            <person name="Britton C."/>
            <person name="Davik J."/>
            <person name="Ashrafi H."/>
            <person name="Aiden E.L."/>
            <person name="Borodovsky M."/>
            <person name="Worthington M."/>
        </authorList>
    </citation>
    <scope>NUCLEOTIDE SEQUENCE [LARGE SCALE GENOMIC DNA]</scope>
    <source>
        <strain evidence="2">PI 553951</strain>
    </source>
</reference>
<keyword evidence="1" id="KW-0732">Signal</keyword>
<sequence>MATGVLRMVIMVSMLVLVLARNQLGDDAVYPKDDASTAVDHVSSSSLVNSNTNDNEVVVPNINTGLPPYCLAKCFFNCIPHFLEFQDCYQLCVVKCQIDTPPSSLQH</sequence>
<dbReference type="AlphaFoldDB" id="A0AAW1YHZ8"/>
<organism evidence="2 3">
    <name type="scientific">Rubus argutus</name>
    <name type="common">Southern blackberry</name>
    <dbReference type="NCBI Taxonomy" id="59490"/>
    <lineage>
        <taxon>Eukaryota</taxon>
        <taxon>Viridiplantae</taxon>
        <taxon>Streptophyta</taxon>
        <taxon>Embryophyta</taxon>
        <taxon>Tracheophyta</taxon>
        <taxon>Spermatophyta</taxon>
        <taxon>Magnoliopsida</taxon>
        <taxon>eudicotyledons</taxon>
        <taxon>Gunneridae</taxon>
        <taxon>Pentapetalae</taxon>
        <taxon>rosids</taxon>
        <taxon>fabids</taxon>
        <taxon>Rosales</taxon>
        <taxon>Rosaceae</taxon>
        <taxon>Rosoideae</taxon>
        <taxon>Rosoideae incertae sedis</taxon>
        <taxon>Rubus</taxon>
    </lineage>
</organism>
<gene>
    <name evidence="2" type="ORF">M0R45_003559</name>
</gene>
<evidence type="ECO:0000313" key="2">
    <source>
        <dbReference type="EMBL" id="KAK9947966.1"/>
    </source>
</evidence>
<keyword evidence="3" id="KW-1185">Reference proteome</keyword>